<protein>
    <recommendedName>
        <fullName evidence="3 16">NADH-ubiquinone oxidoreductase chain 5</fullName>
        <ecNumber evidence="2 16">7.1.1.2</ecNumber>
    </recommendedName>
</protein>
<dbReference type="PANTHER" id="PTHR42829">
    <property type="entry name" value="NADH-UBIQUINONE OXIDOREDUCTASE CHAIN 5"/>
    <property type="match status" value="1"/>
</dbReference>
<keyword evidence="14 16" id="KW-0472">Membrane</keyword>
<dbReference type="AlphaFoldDB" id="A0A7L8D9H2"/>
<dbReference type="NCBIfam" id="TIGR01974">
    <property type="entry name" value="NDH_I_L"/>
    <property type="match status" value="1"/>
</dbReference>
<evidence type="ECO:0000256" key="5">
    <source>
        <dbReference type="ARBA" id="ARBA00022660"/>
    </source>
</evidence>
<dbReference type="RefSeq" id="YP_010000960.1">
    <property type="nucleotide sequence ID" value="NC_053103.1"/>
</dbReference>
<feature type="transmembrane region" description="Helical" evidence="16">
    <location>
        <begin position="302"/>
        <end position="322"/>
    </location>
</feature>
<evidence type="ECO:0000259" key="19">
    <source>
        <dbReference type="Pfam" id="PF06455"/>
    </source>
</evidence>
<feature type="transmembrane region" description="Helical" evidence="16">
    <location>
        <begin position="246"/>
        <end position="262"/>
    </location>
</feature>
<evidence type="ECO:0000256" key="8">
    <source>
        <dbReference type="ARBA" id="ARBA00022967"/>
    </source>
</evidence>
<dbReference type="InterPro" id="IPR018393">
    <property type="entry name" value="NADHpl_OxRdtase_5_subgr"/>
</dbReference>
<evidence type="ECO:0000256" key="12">
    <source>
        <dbReference type="ARBA" id="ARBA00023075"/>
    </source>
</evidence>
<feature type="transmembrane region" description="Helical" evidence="16">
    <location>
        <begin position="45"/>
        <end position="68"/>
    </location>
</feature>
<sequence>MDLSLVLATFMLLTLTTISTPIIFPLLSDTLKNTPTIITSTVKTSFLISLIPMTIHIYSGTESLILLWEWKFIMNFKIPVSLKMDFYSLTFFPIALFVSWSILQFATWYMASDPYITKFFTYLLLFLIAMLILILANNLFVLFIGWEGVGIMSFLLISWWHGRAEANTAALQAVLYNRVGDIGLILCMAWLAYTTNTWEIQQLPSDPQTPMLPILGLILAATGKSAQFGLHPWLPAAMEGPTPVSALLHSSTMVVAGIFLLIRTHPLFHNNQTALTLCLCLGALSSLFAATCALTQNDIKKIIAFSTSSQLGLMMVTIGLNLPQLAFLHISTHAFFKAMLFLCSGSIIHNLNGEQDIRKMGGLQKMLPTTSSCLTIGNLALMGTPFLAGFYSKDQIIESLNTSYLNTWALLLTLLATSFTAVYTIRMTMLVQTGFVRIPPLTPMNENNPAVTSPITRLALGSIMAGLLITSYIPPTKTPPMTMPLSIKITALVVTALGIAIALELSKLAQTLILTKQSPLYNFSVSLGYFNPLTHRLNMKTFLAGGQNIASHLVDLSWFKLLGPEGLANLQLTAAKAATTLHSGLIKAYLGSFALSIFIFLMSTQN</sequence>
<evidence type="ECO:0000256" key="13">
    <source>
        <dbReference type="ARBA" id="ARBA00023128"/>
    </source>
</evidence>
<evidence type="ECO:0000256" key="7">
    <source>
        <dbReference type="ARBA" id="ARBA00022792"/>
    </source>
</evidence>
<evidence type="ECO:0000256" key="14">
    <source>
        <dbReference type="ARBA" id="ARBA00023136"/>
    </source>
</evidence>
<dbReference type="GO" id="GO:0005743">
    <property type="term" value="C:mitochondrial inner membrane"/>
    <property type="evidence" value="ECO:0007669"/>
    <property type="project" value="UniProtKB-SubCell"/>
</dbReference>
<dbReference type="GO" id="GO:0003954">
    <property type="term" value="F:NADH dehydrogenase activity"/>
    <property type="evidence" value="ECO:0007669"/>
    <property type="project" value="TreeGrafter"/>
</dbReference>
<keyword evidence="6 16" id="KW-0812">Transmembrane</keyword>
<feature type="transmembrane region" description="Helical" evidence="16">
    <location>
        <begin position="89"/>
        <end position="109"/>
    </location>
</feature>
<comment type="similarity">
    <text evidence="16">Belongs to the complex I subunit 5 family.</text>
</comment>
<dbReference type="EC" id="7.1.1.2" evidence="2 16"/>
<comment type="subcellular location">
    <subcellularLocation>
        <location evidence="1">Mitochondrion inner membrane</location>
        <topology evidence="1">Multi-pass membrane protein</topology>
    </subcellularLocation>
</comment>
<dbReference type="InterPro" id="IPR001516">
    <property type="entry name" value="Proton_antipo_N"/>
</dbReference>
<dbReference type="CTD" id="4540"/>
<dbReference type="GO" id="GO:0015990">
    <property type="term" value="P:electron transport coupled proton transport"/>
    <property type="evidence" value="ECO:0007669"/>
    <property type="project" value="TreeGrafter"/>
</dbReference>
<dbReference type="InterPro" id="IPR003945">
    <property type="entry name" value="NU5C-like"/>
</dbReference>
<evidence type="ECO:0000313" key="20">
    <source>
        <dbReference type="EMBL" id="QOD96885.1"/>
    </source>
</evidence>
<dbReference type="PRINTS" id="PR01434">
    <property type="entry name" value="NADHDHGNASE5"/>
</dbReference>
<evidence type="ECO:0000256" key="2">
    <source>
        <dbReference type="ARBA" id="ARBA00012944"/>
    </source>
</evidence>
<evidence type="ECO:0000256" key="10">
    <source>
        <dbReference type="ARBA" id="ARBA00022989"/>
    </source>
</evidence>
<feature type="domain" description="NADH-Ubiquinone oxidoreductase (complex I) chain 5 N-terminal" evidence="18">
    <location>
        <begin position="70"/>
        <end position="120"/>
    </location>
</feature>
<keyword evidence="5" id="KW-0679">Respiratory chain</keyword>
<comment type="catalytic activity">
    <reaction evidence="15 16">
        <text>a ubiquinone + NADH + 5 H(+)(in) = a ubiquinol + NAD(+) + 4 H(+)(out)</text>
        <dbReference type="Rhea" id="RHEA:29091"/>
        <dbReference type="Rhea" id="RHEA-COMP:9565"/>
        <dbReference type="Rhea" id="RHEA-COMP:9566"/>
        <dbReference type="ChEBI" id="CHEBI:15378"/>
        <dbReference type="ChEBI" id="CHEBI:16389"/>
        <dbReference type="ChEBI" id="CHEBI:17976"/>
        <dbReference type="ChEBI" id="CHEBI:57540"/>
        <dbReference type="ChEBI" id="CHEBI:57945"/>
        <dbReference type="EC" id="7.1.1.2"/>
    </reaction>
</comment>
<feature type="transmembrane region" description="Helical" evidence="16">
    <location>
        <begin position="485"/>
        <end position="503"/>
    </location>
</feature>
<geneLocation type="mitochondrion" evidence="20"/>
<feature type="transmembrane region" description="Helical" evidence="16">
    <location>
        <begin position="274"/>
        <end position="296"/>
    </location>
</feature>
<evidence type="ECO:0000256" key="1">
    <source>
        <dbReference type="ARBA" id="ARBA00004448"/>
    </source>
</evidence>
<dbReference type="GO" id="GO:0008137">
    <property type="term" value="F:NADH dehydrogenase (ubiquinone) activity"/>
    <property type="evidence" value="ECO:0007669"/>
    <property type="project" value="UniProtKB-EC"/>
</dbReference>
<comment type="function">
    <text evidence="16">Core subunit of the mitochondrial membrane respiratory chain NADH dehydrogenase (Complex I) which catalyzes electron transfer from NADH through the respiratory chain, using ubiquinone as an electron acceptor. Essential for the catalytic activity and assembly of complex I.</text>
</comment>
<feature type="transmembrane region" description="Helical" evidence="16">
    <location>
        <begin position="455"/>
        <end position="473"/>
    </location>
</feature>
<keyword evidence="11 16" id="KW-0520">NAD</keyword>
<feature type="transmembrane region" description="Helical" evidence="16">
    <location>
        <begin position="214"/>
        <end position="234"/>
    </location>
</feature>
<dbReference type="PANTHER" id="PTHR42829:SF2">
    <property type="entry name" value="NADH-UBIQUINONE OXIDOREDUCTASE CHAIN 5"/>
    <property type="match status" value="1"/>
</dbReference>
<evidence type="ECO:0000259" key="18">
    <source>
        <dbReference type="Pfam" id="PF00662"/>
    </source>
</evidence>
<evidence type="ECO:0000259" key="17">
    <source>
        <dbReference type="Pfam" id="PF00361"/>
    </source>
</evidence>
<feature type="domain" description="NADH:quinone oxidoreductase/Mrp antiporter transmembrane" evidence="17">
    <location>
        <begin position="136"/>
        <end position="416"/>
    </location>
</feature>
<dbReference type="InterPro" id="IPR001750">
    <property type="entry name" value="ND/Mrp_TM"/>
</dbReference>
<keyword evidence="13 16" id="KW-0496">Mitochondrion</keyword>
<dbReference type="Pfam" id="PF00361">
    <property type="entry name" value="Proton_antipo_M"/>
    <property type="match status" value="1"/>
</dbReference>
<feature type="transmembrane region" description="Helical" evidence="16">
    <location>
        <begin position="140"/>
        <end position="161"/>
    </location>
</feature>
<feature type="transmembrane region" description="Helical" evidence="16">
    <location>
        <begin position="403"/>
        <end position="425"/>
    </location>
</feature>
<evidence type="ECO:0000256" key="4">
    <source>
        <dbReference type="ARBA" id="ARBA00022448"/>
    </source>
</evidence>
<keyword evidence="10 16" id="KW-1133">Transmembrane helix</keyword>
<evidence type="ECO:0000256" key="15">
    <source>
        <dbReference type="ARBA" id="ARBA00049551"/>
    </source>
</evidence>
<dbReference type="GeneID" id="63025638"/>
<keyword evidence="4 16" id="KW-0813">Transport</keyword>
<proteinExistence type="inferred from homology"/>
<dbReference type="EMBL" id="MN356364">
    <property type="protein sequence ID" value="QOD96885.1"/>
    <property type="molecule type" value="Genomic_DNA"/>
</dbReference>
<accession>A0A7L8D9H2</accession>
<dbReference type="GO" id="GO:0042773">
    <property type="term" value="P:ATP synthesis coupled electron transport"/>
    <property type="evidence" value="ECO:0007669"/>
    <property type="project" value="InterPro"/>
</dbReference>
<evidence type="ECO:0000256" key="16">
    <source>
        <dbReference type="RuleBase" id="RU003404"/>
    </source>
</evidence>
<feature type="transmembrane region" description="Helical" evidence="16">
    <location>
        <begin position="173"/>
        <end position="193"/>
    </location>
</feature>
<dbReference type="Pfam" id="PF00662">
    <property type="entry name" value="Proton_antipo_N"/>
    <property type="match status" value="1"/>
</dbReference>
<feature type="transmembrane region" description="Helical" evidence="16">
    <location>
        <begin position="115"/>
        <end position="135"/>
    </location>
</feature>
<organism evidence="20">
    <name type="scientific">Horornis vulcanius</name>
    <dbReference type="NCBI Taxonomy" id="2585811"/>
    <lineage>
        <taxon>Eukaryota</taxon>
        <taxon>Metazoa</taxon>
        <taxon>Chordata</taxon>
        <taxon>Craniata</taxon>
        <taxon>Vertebrata</taxon>
        <taxon>Euteleostomi</taxon>
        <taxon>Archelosauria</taxon>
        <taxon>Archosauria</taxon>
        <taxon>Dinosauria</taxon>
        <taxon>Saurischia</taxon>
        <taxon>Theropoda</taxon>
        <taxon>Coelurosauria</taxon>
        <taxon>Aves</taxon>
        <taxon>Neognathae</taxon>
        <taxon>Neoaves</taxon>
        <taxon>Telluraves</taxon>
        <taxon>Australaves</taxon>
        <taxon>Passeriformes</taxon>
        <taxon>Sylvioidea</taxon>
        <taxon>Scotocercidae</taxon>
        <taxon>Horornis</taxon>
    </lineage>
</organism>
<keyword evidence="8" id="KW-1278">Translocase</keyword>
<keyword evidence="7" id="KW-0999">Mitochondrion inner membrane</keyword>
<evidence type="ECO:0000256" key="3">
    <source>
        <dbReference type="ARBA" id="ARBA00021096"/>
    </source>
</evidence>
<gene>
    <name evidence="20" type="primary">ND5</name>
</gene>
<feature type="transmembrane region" description="Helical" evidence="16">
    <location>
        <begin position="586"/>
        <end position="604"/>
    </location>
</feature>
<feature type="transmembrane region" description="Helical" evidence="16">
    <location>
        <begin position="371"/>
        <end position="391"/>
    </location>
</feature>
<keyword evidence="9" id="KW-0249">Electron transport</keyword>
<keyword evidence="12 16" id="KW-0830">Ubiquinone</keyword>
<name>A0A7L8D9H2_9PASS</name>
<evidence type="ECO:0000256" key="11">
    <source>
        <dbReference type="ARBA" id="ARBA00023027"/>
    </source>
</evidence>
<feature type="transmembrane region" description="Helical" evidence="16">
    <location>
        <begin position="334"/>
        <end position="351"/>
    </location>
</feature>
<dbReference type="InterPro" id="IPR010934">
    <property type="entry name" value="NADH_DH_su5_C"/>
</dbReference>
<reference evidence="20" key="1">
    <citation type="submission" date="2019-08" db="EMBL/GenBank/DDBJ databases">
        <title>Densely sampling genomes across the diversity of birds increases power of comparative genomics analyses.</title>
        <authorList>
            <consortium name="B10K project Consortium"/>
            <person name="Feng S."/>
            <person name="Stiller J."/>
            <person name="Andreu-Sanchez S."/>
            <person name="Margaryan A."/>
            <person name="Chen W."/>
            <person name="Paten B."/>
            <person name="Zhang G."/>
        </authorList>
    </citation>
    <scope>NUCLEOTIDE SEQUENCE</scope>
</reference>
<feature type="domain" description="NADH dehydrogenase subunit 5 C-terminal" evidence="19">
    <location>
        <begin position="423"/>
        <end position="603"/>
    </location>
</feature>
<evidence type="ECO:0000256" key="6">
    <source>
        <dbReference type="ARBA" id="ARBA00022692"/>
    </source>
</evidence>
<dbReference type="Pfam" id="PF06455">
    <property type="entry name" value="NADH5_C"/>
    <property type="match status" value="1"/>
</dbReference>
<evidence type="ECO:0000256" key="9">
    <source>
        <dbReference type="ARBA" id="ARBA00022982"/>
    </source>
</evidence>